<dbReference type="EC" id="2.7.13.3" evidence="2"/>
<dbReference type="InterPro" id="IPR051315">
    <property type="entry name" value="Bact_Chemotaxis_CheA"/>
</dbReference>
<evidence type="ECO:0000256" key="5">
    <source>
        <dbReference type="PROSITE-ProRule" id="PRU00110"/>
    </source>
</evidence>
<dbReference type="Gene3D" id="3.30.565.10">
    <property type="entry name" value="Histidine kinase-like ATPase, C-terminal domain"/>
    <property type="match status" value="1"/>
</dbReference>
<dbReference type="PANTHER" id="PTHR43395:SF1">
    <property type="entry name" value="CHEMOTAXIS PROTEIN CHEA"/>
    <property type="match status" value="1"/>
</dbReference>
<dbReference type="InterPro" id="IPR036890">
    <property type="entry name" value="HATPase_C_sf"/>
</dbReference>
<proteinExistence type="predicted"/>
<dbReference type="InterPro" id="IPR004358">
    <property type="entry name" value="Sig_transdc_His_kin-like_C"/>
</dbReference>
<comment type="catalytic activity">
    <reaction evidence="1">
        <text>ATP + protein L-histidine = ADP + protein N-phospho-L-histidine.</text>
        <dbReference type="EC" id="2.7.13.3"/>
    </reaction>
</comment>
<evidence type="ECO:0000313" key="8">
    <source>
        <dbReference type="EMBL" id="MFB2837656.1"/>
    </source>
</evidence>
<evidence type="ECO:0000259" key="7">
    <source>
        <dbReference type="PROSITE" id="PS50894"/>
    </source>
</evidence>
<name>A0ABV4WRY8_9CYAN</name>
<dbReference type="GO" id="GO:0005524">
    <property type="term" value="F:ATP binding"/>
    <property type="evidence" value="ECO:0007669"/>
    <property type="project" value="UniProtKB-KW"/>
</dbReference>
<evidence type="ECO:0000256" key="1">
    <source>
        <dbReference type="ARBA" id="ARBA00000085"/>
    </source>
</evidence>
<dbReference type="PROSITE" id="PS50894">
    <property type="entry name" value="HPT"/>
    <property type="match status" value="1"/>
</dbReference>
<dbReference type="InterPro" id="IPR003594">
    <property type="entry name" value="HATPase_dom"/>
</dbReference>
<accession>A0ABV4WRY8</accession>
<gene>
    <name evidence="8" type="ORF">ACE1CA_24260</name>
</gene>
<dbReference type="RefSeq" id="WP_413279995.1">
    <property type="nucleotide sequence ID" value="NZ_JBHFNT010000218.1"/>
</dbReference>
<dbReference type="SMART" id="SM00387">
    <property type="entry name" value="HATPase_c"/>
    <property type="match status" value="1"/>
</dbReference>
<dbReference type="Proteomes" id="UP001576780">
    <property type="component" value="Unassembled WGS sequence"/>
</dbReference>
<feature type="domain" description="Histidine kinase" evidence="6">
    <location>
        <begin position="187"/>
        <end position="326"/>
    </location>
</feature>
<keyword evidence="9" id="KW-1185">Reference proteome</keyword>
<evidence type="ECO:0000256" key="4">
    <source>
        <dbReference type="ARBA" id="ARBA00023012"/>
    </source>
</evidence>
<comment type="caution">
    <text evidence="8">The sequence shown here is derived from an EMBL/GenBank/DDBJ whole genome shotgun (WGS) entry which is preliminary data.</text>
</comment>
<feature type="domain" description="HPt" evidence="7">
    <location>
        <begin position="2"/>
        <end position="108"/>
    </location>
</feature>
<dbReference type="SUPFAM" id="SSF47226">
    <property type="entry name" value="Histidine-containing phosphotransfer domain, HPT domain"/>
    <property type="match status" value="1"/>
</dbReference>
<dbReference type="EMBL" id="JBHFNT010000218">
    <property type="protein sequence ID" value="MFB2837656.1"/>
    <property type="molecule type" value="Genomic_DNA"/>
</dbReference>
<evidence type="ECO:0000259" key="6">
    <source>
        <dbReference type="PROSITE" id="PS50109"/>
    </source>
</evidence>
<evidence type="ECO:0000256" key="3">
    <source>
        <dbReference type="ARBA" id="ARBA00022777"/>
    </source>
</evidence>
<keyword evidence="8" id="KW-0067">ATP-binding</keyword>
<dbReference type="SUPFAM" id="SSF55874">
    <property type="entry name" value="ATPase domain of HSP90 chaperone/DNA topoisomerase II/histidine kinase"/>
    <property type="match status" value="1"/>
</dbReference>
<dbReference type="Gene3D" id="1.20.120.160">
    <property type="entry name" value="HPT domain"/>
    <property type="match status" value="1"/>
</dbReference>
<evidence type="ECO:0000313" key="9">
    <source>
        <dbReference type="Proteomes" id="UP001576780"/>
    </source>
</evidence>
<protein>
    <recommendedName>
        <fullName evidence="2">histidine kinase</fullName>
        <ecNumber evidence="2">2.7.13.3</ecNumber>
    </recommendedName>
</protein>
<dbReference type="PROSITE" id="PS50109">
    <property type="entry name" value="HIS_KIN"/>
    <property type="match status" value="1"/>
</dbReference>
<keyword evidence="3" id="KW-0418">Kinase</keyword>
<sequence>MQSDDRQEFIKEFIENAKDHLYVIEKGLLNLQVAKDAESLNQILRAVASLKVGAEVLNIKSIEKTAYKLGKYLEIVRDRPVKFDQQLESLFMQIFDALYLLVNELDSTFGLREEVSNQIVLKIELVFESIKQQLKLLINPHVPFIEIAQIFPLYSAVKEAAAEYGKQAEVTIEGGENLISEYFLKHFRRLLTHLINNAIAHGIELPEVRQAAGKSPVGQIKIRIFYQGNQTAIAFSDDGAGIDIDRVKTKAIEKGLITISQSQTISQADLYELLYHPDFTTKNERDLRAGLGFGMDIIRTELNKVGGLITTNSTPGRGTTFTIIYP</sequence>
<keyword evidence="8" id="KW-0547">Nucleotide-binding</keyword>
<comment type="caution">
    <text evidence="5">Lacks conserved residue(s) required for the propagation of feature annotation.</text>
</comment>
<dbReference type="InterPro" id="IPR005467">
    <property type="entry name" value="His_kinase_dom"/>
</dbReference>
<evidence type="ECO:0000256" key="2">
    <source>
        <dbReference type="ARBA" id="ARBA00012438"/>
    </source>
</evidence>
<keyword evidence="3" id="KW-0808">Transferase</keyword>
<reference evidence="8 9" key="1">
    <citation type="submission" date="2024-09" db="EMBL/GenBank/DDBJ databases">
        <title>Floridaenema gen nov. (Aerosakkonemataceae, Aerosakkonematales ord. nov., Cyanobacteria) from benthic tropical and subtropical fresh waters, with the description of four new species.</title>
        <authorList>
            <person name="Moretto J.A."/>
            <person name="Berthold D.E."/>
            <person name="Lefler F.W."/>
            <person name="Huang I.-S."/>
            <person name="Laughinghouse H. IV."/>
        </authorList>
    </citation>
    <scope>NUCLEOTIDE SEQUENCE [LARGE SCALE GENOMIC DNA]</scope>
    <source>
        <strain evidence="8 9">BLCC-F167</strain>
    </source>
</reference>
<dbReference type="PRINTS" id="PR00344">
    <property type="entry name" value="BCTRLSENSOR"/>
</dbReference>
<dbReference type="InterPro" id="IPR008207">
    <property type="entry name" value="Sig_transdc_His_kin_Hpt_dom"/>
</dbReference>
<organism evidence="8 9">
    <name type="scientific">Floridaenema evergladense BLCC-F167</name>
    <dbReference type="NCBI Taxonomy" id="3153639"/>
    <lineage>
        <taxon>Bacteria</taxon>
        <taxon>Bacillati</taxon>
        <taxon>Cyanobacteriota</taxon>
        <taxon>Cyanophyceae</taxon>
        <taxon>Oscillatoriophycideae</taxon>
        <taxon>Aerosakkonematales</taxon>
        <taxon>Aerosakkonemataceae</taxon>
        <taxon>Floridanema</taxon>
        <taxon>Floridanema evergladense</taxon>
    </lineage>
</organism>
<dbReference type="InterPro" id="IPR036641">
    <property type="entry name" value="HPT_dom_sf"/>
</dbReference>
<keyword evidence="4" id="KW-0902">Two-component regulatory system</keyword>
<dbReference type="Pfam" id="PF02518">
    <property type="entry name" value="HATPase_c"/>
    <property type="match status" value="1"/>
</dbReference>
<dbReference type="PANTHER" id="PTHR43395">
    <property type="entry name" value="SENSOR HISTIDINE KINASE CHEA"/>
    <property type="match status" value="1"/>
</dbReference>